<dbReference type="PRINTS" id="PR00171">
    <property type="entry name" value="SUGRTRNSPORT"/>
</dbReference>
<feature type="transmembrane region" description="Helical" evidence="8">
    <location>
        <begin position="165"/>
        <end position="187"/>
    </location>
</feature>
<feature type="transmembrane region" description="Helical" evidence="8">
    <location>
        <begin position="199"/>
        <end position="218"/>
    </location>
</feature>
<comment type="similarity">
    <text evidence="2 7">Belongs to the major facilitator superfamily. Sugar transporter (TC 2.A.1.1) family.</text>
</comment>
<evidence type="ECO:0000256" key="1">
    <source>
        <dbReference type="ARBA" id="ARBA00004141"/>
    </source>
</evidence>
<keyword evidence="11" id="KW-1185">Reference proteome</keyword>
<evidence type="ECO:0000313" key="10">
    <source>
        <dbReference type="EMBL" id="RMJ03625.1"/>
    </source>
</evidence>
<name>A0A3M2RFA2_9HYPO</name>
<feature type="transmembrane region" description="Helical" evidence="8">
    <location>
        <begin position="417"/>
        <end position="438"/>
    </location>
</feature>
<feature type="transmembrane region" description="Helical" evidence="8">
    <location>
        <begin position="24"/>
        <end position="44"/>
    </location>
</feature>
<organism evidence="10 11">
    <name type="scientific">Fusarium kuroshium</name>
    <dbReference type="NCBI Taxonomy" id="2010991"/>
    <lineage>
        <taxon>Eukaryota</taxon>
        <taxon>Fungi</taxon>
        <taxon>Dikarya</taxon>
        <taxon>Ascomycota</taxon>
        <taxon>Pezizomycotina</taxon>
        <taxon>Sordariomycetes</taxon>
        <taxon>Hypocreomycetidae</taxon>
        <taxon>Hypocreales</taxon>
        <taxon>Nectriaceae</taxon>
        <taxon>Fusarium</taxon>
        <taxon>Fusarium solani species complex</taxon>
    </lineage>
</organism>
<evidence type="ECO:0000256" key="3">
    <source>
        <dbReference type="ARBA" id="ARBA00022448"/>
    </source>
</evidence>
<dbReference type="OrthoDB" id="6612291at2759"/>
<keyword evidence="3 7" id="KW-0813">Transport</keyword>
<evidence type="ECO:0000259" key="9">
    <source>
        <dbReference type="PROSITE" id="PS50850"/>
    </source>
</evidence>
<keyword evidence="5 8" id="KW-1133">Transmembrane helix</keyword>
<dbReference type="SUPFAM" id="SSF103473">
    <property type="entry name" value="MFS general substrate transporter"/>
    <property type="match status" value="1"/>
</dbReference>
<dbReference type="InterPro" id="IPR020846">
    <property type="entry name" value="MFS_dom"/>
</dbReference>
<evidence type="ECO:0000256" key="2">
    <source>
        <dbReference type="ARBA" id="ARBA00010992"/>
    </source>
</evidence>
<dbReference type="InterPro" id="IPR036259">
    <property type="entry name" value="MFS_trans_sf"/>
</dbReference>
<evidence type="ECO:0000313" key="11">
    <source>
        <dbReference type="Proteomes" id="UP000277212"/>
    </source>
</evidence>
<dbReference type="GO" id="GO:0016020">
    <property type="term" value="C:membrane"/>
    <property type="evidence" value="ECO:0007669"/>
    <property type="project" value="UniProtKB-SubCell"/>
</dbReference>
<dbReference type="AlphaFoldDB" id="A0A3M2RFA2"/>
<evidence type="ECO:0000256" key="8">
    <source>
        <dbReference type="SAM" id="Phobius"/>
    </source>
</evidence>
<dbReference type="GO" id="GO:0005351">
    <property type="term" value="F:carbohydrate:proton symporter activity"/>
    <property type="evidence" value="ECO:0007669"/>
    <property type="project" value="TreeGrafter"/>
</dbReference>
<feature type="domain" description="Major facilitator superfamily (MFS) profile" evidence="9">
    <location>
        <begin position="31"/>
        <end position="472"/>
    </location>
</feature>
<dbReference type="PANTHER" id="PTHR48022:SF77">
    <property type="entry name" value="MAJOR FACILITATOR SUPERFAMILY (MFS) PROFILE DOMAIN-CONTAINING PROTEIN"/>
    <property type="match status" value="1"/>
</dbReference>
<feature type="transmembrane region" description="Helical" evidence="8">
    <location>
        <begin position="379"/>
        <end position="397"/>
    </location>
</feature>
<sequence>MAGKESGKHGASDNLSPAQRLKHFNGMLVFIMIYLAFCAFNFGFDVGTFGGVQAMHSFTSMFGECDDKNVCALPGWLSSVMTATPFLGKAAGCIACGWIAEKWGRRAAILGICLVSFVGVALQTSATTAAQFTIGRIITFGMTGMAIVVIPIYSAEVSPKVLRGMFASTIQVMIIFGQVISTLVTYGTKSMQSAAGWRIPIGLQLLVPAIIFCLLPLLPESPRWLLSRGRRDLAVVNMKKLRKSATDEDIQTEIEALAFAHAHEEKGTWGEVFDKSNRVRTGVAVLAMFGQQITGQAFPSQYGVIFYQSQGYGDRSFLFNVISNIIGMFGVILTWFYIDTTGRRPVIMVGGFLMGVFLMILGGVGSIDAKSINHHEKELMVSSLMLFQFFYSLSWAPCSYVVLSETAALRLKEKTNLFASVISVLTTFVTSFTMPYLINAKYANLGGKVGFIYGSINFIMVVATFFFIPELKSRTLEEVDQLFASGAPLRKFSEISTKSATEMYEEEVKQGTAEVNERVDKVEVA</sequence>
<comment type="subcellular location">
    <subcellularLocation>
        <location evidence="1">Membrane</location>
        <topology evidence="1">Multi-pass membrane protein</topology>
    </subcellularLocation>
</comment>
<keyword evidence="6 8" id="KW-0472">Membrane</keyword>
<comment type="caution">
    <text evidence="10">The sequence shown here is derived from an EMBL/GenBank/DDBJ whole genome shotgun (WGS) entry which is preliminary data.</text>
</comment>
<proteinExistence type="inferred from homology"/>
<dbReference type="InterPro" id="IPR005828">
    <property type="entry name" value="MFS_sugar_transport-like"/>
</dbReference>
<feature type="transmembrane region" description="Helical" evidence="8">
    <location>
        <begin position="132"/>
        <end position="153"/>
    </location>
</feature>
<feature type="transmembrane region" description="Helical" evidence="8">
    <location>
        <begin position="450"/>
        <end position="468"/>
    </location>
</feature>
<evidence type="ECO:0000256" key="6">
    <source>
        <dbReference type="ARBA" id="ARBA00023136"/>
    </source>
</evidence>
<dbReference type="FunFam" id="1.20.1250.20:FF:000078">
    <property type="entry name" value="MFS maltose transporter, putative"/>
    <property type="match status" value="1"/>
</dbReference>
<reference evidence="10 11" key="1">
    <citation type="submission" date="2017-06" db="EMBL/GenBank/DDBJ databases">
        <title>Comparative genomic analysis of Ambrosia Fusariam Clade fungi.</title>
        <authorList>
            <person name="Stajich J.E."/>
            <person name="Carrillo J."/>
            <person name="Kijimoto T."/>
            <person name="Eskalen A."/>
            <person name="O'Donnell K."/>
            <person name="Kasson M."/>
        </authorList>
    </citation>
    <scope>NUCLEOTIDE SEQUENCE [LARGE SCALE GENOMIC DNA]</scope>
    <source>
        <strain evidence="10">UCR3666</strain>
    </source>
</reference>
<dbReference type="Gene3D" id="1.20.1250.20">
    <property type="entry name" value="MFS general substrate transporter like domains"/>
    <property type="match status" value="1"/>
</dbReference>
<feature type="transmembrane region" description="Helical" evidence="8">
    <location>
        <begin position="344"/>
        <end position="367"/>
    </location>
</feature>
<feature type="transmembrane region" description="Helical" evidence="8">
    <location>
        <begin position="317"/>
        <end position="338"/>
    </location>
</feature>
<evidence type="ECO:0000256" key="5">
    <source>
        <dbReference type="ARBA" id="ARBA00022989"/>
    </source>
</evidence>
<dbReference type="Pfam" id="PF00083">
    <property type="entry name" value="Sugar_tr"/>
    <property type="match status" value="1"/>
</dbReference>
<evidence type="ECO:0000256" key="7">
    <source>
        <dbReference type="RuleBase" id="RU003346"/>
    </source>
</evidence>
<dbReference type="InterPro" id="IPR003663">
    <property type="entry name" value="Sugar/inositol_transpt"/>
</dbReference>
<gene>
    <name evidence="10" type="ORF">CDV36_014841</name>
</gene>
<dbReference type="PROSITE" id="PS50850">
    <property type="entry name" value="MFS"/>
    <property type="match status" value="1"/>
</dbReference>
<evidence type="ECO:0000256" key="4">
    <source>
        <dbReference type="ARBA" id="ARBA00022692"/>
    </source>
</evidence>
<feature type="transmembrane region" description="Helical" evidence="8">
    <location>
        <begin position="107"/>
        <end position="126"/>
    </location>
</feature>
<dbReference type="EMBL" id="NKUJ01000498">
    <property type="protein sequence ID" value="RMJ03625.1"/>
    <property type="molecule type" value="Genomic_DNA"/>
</dbReference>
<keyword evidence="4 8" id="KW-0812">Transmembrane</keyword>
<dbReference type="InterPro" id="IPR050360">
    <property type="entry name" value="MFS_Sugar_Transporters"/>
</dbReference>
<dbReference type="NCBIfam" id="TIGR00879">
    <property type="entry name" value="SP"/>
    <property type="match status" value="1"/>
</dbReference>
<dbReference type="Proteomes" id="UP000277212">
    <property type="component" value="Unassembled WGS sequence"/>
</dbReference>
<dbReference type="PANTHER" id="PTHR48022">
    <property type="entry name" value="PLASTIDIC GLUCOSE TRANSPORTER 4"/>
    <property type="match status" value="1"/>
</dbReference>
<accession>A0A3M2RFA2</accession>
<protein>
    <recommendedName>
        <fullName evidence="9">Major facilitator superfamily (MFS) profile domain-containing protein</fullName>
    </recommendedName>
</protein>